<name>A0A916SDE2_9BURK</name>
<dbReference type="Gene3D" id="3.40.50.11240">
    <property type="entry name" value="Ethanolamine ammonia-lyase light chain (EutC)"/>
    <property type="match status" value="1"/>
</dbReference>
<comment type="cofactor">
    <cofactor evidence="5">
        <name>adenosylcob(III)alamin</name>
        <dbReference type="ChEBI" id="CHEBI:18408"/>
    </cofactor>
    <text evidence="5">Binds between the large and small subunits.</text>
</comment>
<keyword evidence="2 5" id="KW-0456">Lyase</keyword>
<dbReference type="InterPro" id="IPR042255">
    <property type="entry name" value="EutC_N"/>
</dbReference>
<evidence type="ECO:0000256" key="1">
    <source>
        <dbReference type="ARBA" id="ARBA00022628"/>
    </source>
</evidence>
<organism evidence="6 7">
    <name type="scientific">Polaromonas eurypsychrophila</name>
    <dbReference type="NCBI Taxonomy" id="1614635"/>
    <lineage>
        <taxon>Bacteria</taxon>
        <taxon>Pseudomonadati</taxon>
        <taxon>Pseudomonadota</taxon>
        <taxon>Betaproteobacteria</taxon>
        <taxon>Burkholderiales</taxon>
        <taxon>Comamonadaceae</taxon>
        <taxon>Polaromonas</taxon>
    </lineage>
</organism>
<dbReference type="GO" id="GO:0006520">
    <property type="term" value="P:amino acid metabolic process"/>
    <property type="evidence" value="ECO:0007669"/>
    <property type="project" value="InterPro"/>
</dbReference>
<feature type="binding site" evidence="5">
    <location>
        <position position="167"/>
    </location>
    <ligand>
        <name>adenosylcob(III)alamin</name>
        <dbReference type="ChEBI" id="CHEBI:18408"/>
    </ligand>
</feature>
<dbReference type="Proteomes" id="UP000620596">
    <property type="component" value="Unassembled WGS sequence"/>
</dbReference>
<dbReference type="GO" id="GO:0008851">
    <property type="term" value="F:ethanolamine ammonia-lyase activity"/>
    <property type="evidence" value="ECO:0007669"/>
    <property type="project" value="UniProtKB-UniRule"/>
</dbReference>
<evidence type="ECO:0000313" key="6">
    <source>
        <dbReference type="EMBL" id="GGA92325.1"/>
    </source>
</evidence>
<dbReference type="HAMAP" id="MF_00601">
    <property type="entry name" value="EutC"/>
    <property type="match status" value="1"/>
</dbReference>
<feature type="binding site" evidence="5">
    <location>
        <position position="217"/>
    </location>
    <ligand>
        <name>adenosylcob(III)alamin</name>
        <dbReference type="ChEBI" id="CHEBI:18408"/>
    </ligand>
</feature>
<dbReference type="AlphaFoldDB" id="A0A916SDE2"/>
<dbReference type="Gene3D" id="1.10.30.40">
    <property type="entry name" value="Ethanolamine ammonia-lyase light chain (EutC), N-terminal domain"/>
    <property type="match status" value="1"/>
</dbReference>
<gene>
    <name evidence="5 6" type="primary">eutC</name>
    <name evidence="6" type="ORF">GCM10011496_11640</name>
</gene>
<reference evidence="6" key="1">
    <citation type="journal article" date="2014" name="Int. J. Syst. Evol. Microbiol.">
        <title>Complete genome sequence of Corynebacterium casei LMG S-19264T (=DSM 44701T), isolated from a smear-ripened cheese.</title>
        <authorList>
            <consortium name="US DOE Joint Genome Institute (JGI-PGF)"/>
            <person name="Walter F."/>
            <person name="Albersmeier A."/>
            <person name="Kalinowski J."/>
            <person name="Ruckert C."/>
        </authorList>
    </citation>
    <scope>NUCLEOTIDE SEQUENCE</scope>
    <source>
        <strain evidence="6">CGMCC 1.15322</strain>
    </source>
</reference>
<dbReference type="InterPro" id="IPR042251">
    <property type="entry name" value="EutC_C"/>
</dbReference>
<evidence type="ECO:0000256" key="4">
    <source>
        <dbReference type="ARBA" id="ARBA00024446"/>
    </source>
</evidence>
<dbReference type="PANTHER" id="PTHR39330:SF1">
    <property type="entry name" value="ETHANOLAMINE AMMONIA-LYASE SMALL SUBUNIT"/>
    <property type="match status" value="1"/>
</dbReference>
<comment type="function">
    <text evidence="5">Catalyzes the deamination of various vicinal amino-alcohols to oxo compounds. Allows this organism to utilize ethanolamine as the sole source of nitrogen and carbon in the presence of external vitamin B12.</text>
</comment>
<reference evidence="6" key="2">
    <citation type="submission" date="2020-09" db="EMBL/GenBank/DDBJ databases">
        <authorList>
            <person name="Sun Q."/>
            <person name="Zhou Y."/>
        </authorList>
    </citation>
    <scope>NUCLEOTIDE SEQUENCE</scope>
    <source>
        <strain evidence="6">CGMCC 1.15322</strain>
    </source>
</reference>
<keyword evidence="1 5" id="KW-0846">Cobalamin</keyword>
<dbReference type="GO" id="GO:0031471">
    <property type="term" value="C:ethanolamine degradation polyhedral organelle"/>
    <property type="evidence" value="ECO:0007669"/>
    <property type="project" value="UniProtKB-UniRule"/>
</dbReference>
<dbReference type="InterPro" id="IPR009246">
    <property type="entry name" value="EutC"/>
</dbReference>
<comment type="subunit">
    <text evidence="5">The basic unit is a heterodimer which dimerizes to form tetramers. The heterotetramers trimerize; 6 large subunits form a core ring with 6 small subunits projecting outwards.</text>
</comment>
<keyword evidence="4 5" id="KW-1283">Bacterial microcompartment</keyword>
<comment type="pathway">
    <text evidence="5">Amine and polyamine degradation; ethanolamine degradation.</text>
</comment>
<keyword evidence="3 5" id="KW-0170">Cobalt</keyword>
<dbReference type="GO" id="GO:0031419">
    <property type="term" value="F:cobalamin binding"/>
    <property type="evidence" value="ECO:0007669"/>
    <property type="project" value="UniProtKB-UniRule"/>
</dbReference>
<dbReference type="GO" id="GO:0046336">
    <property type="term" value="P:ethanolamine catabolic process"/>
    <property type="evidence" value="ECO:0007669"/>
    <property type="project" value="UniProtKB-UniRule"/>
</dbReference>
<evidence type="ECO:0000256" key="3">
    <source>
        <dbReference type="ARBA" id="ARBA00023285"/>
    </source>
</evidence>
<dbReference type="Pfam" id="PF05985">
    <property type="entry name" value="EutC"/>
    <property type="match status" value="1"/>
</dbReference>
<evidence type="ECO:0000256" key="5">
    <source>
        <dbReference type="HAMAP-Rule" id="MF_00601"/>
    </source>
</evidence>
<keyword evidence="7" id="KW-1185">Reference proteome</keyword>
<evidence type="ECO:0000256" key="2">
    <source>
        <dbReference type="ARBA" id="ARBA00023239"/>
    </source>
</evidence>
<evidence type="ECO:0000313" key="7">
    <source>
        <dbReference type="Proteomes" id="UP000620596"/>
    </source>
</evidence>
<dbReference type="EMBL" id="BMIG01000003">
    <property type="protein sequence ID" value="GGA92325.1"/>
    <property type="molecule type" value="Genomic_DNA"/>
</dbReference>
<dbReference type="NCBIfam" id="NF003971">
    <property type="entry name" value="PRK05465.1"/>
    <property type="match status" value="1"/>
</dbReference>
<dbReference type="PIRSF" id="PIRSF018982">
    <property type="entry name" value="EutC"/>
    <property type="match status" value="1"/>
</dbReference>
<protein>
    <recommendedName>
        <fullName evidence="5">Ethanolamine ammonia-lyase small subunit</fullName>
        <shortName evidence="5">EAL small subunit</shortName>
        <ecNumber evidence="5">4.3.1.7</ecNumber>
    </recommendedName>
</protein>
<dbReference type="GO" id="GO:0009350">
    <property type="term" value="C:ethanolamine ammonia-lyase complex"/>
    <property type="evidence" value="ECO:0007669"/>
    <property type="project" value="UniProtKB-UniRule"/>
</dbReference>
<feature type="binding site" evidence="5">
    <location>
        <position position="188"/>
    </location>
    <ligand>
        <name>adenosylcob(III)alamin</name>
        <dbReference type="ChEBI" id="CHEBI:18408"/>
    </ligand>
</feature>
<sequence length="275" mass="29946">MKPPPPSVLANPWQALRQFTAARIALGRTGVSLPTQPQLAFQLAHARARDAVHLALDVPQLLKDLETAQLARADTCLVLDSAASDRLQYLQHPDKGRRLDDASRERLRALPQPPDGRRCDIAFVIADGLSALAIAQHAVPLLDAVMRLIAAEHWVLAPLTVVRQGRVAVGDEVGELLGARLVVLLIGERPGLSSPDSLGIYLTWMPRVGLTDERRNCISNVRPAGLSHEDAAAKAFYLVSQMRRRQLSGVRLKDDSAVDSGLQGVARGNFLLERD</sequence>
<dbReference type="RefSeq" id="WP_188707400.1">
    <property type="nucleotide sequence ID" value="NZ_BMIG01000003.1"/>
</dbReference>
<dbReference type="PANTHER" id="PTHR39330">
    <property type="entry name" value="ETHANOLAMINE AMMONIA-LYASE LIGHT CHAIN"/>
    <property type="match status" value="1"/>
</dbReference>
<comment type="subcellular location">
    <subcellularLocation>
        <location evidence="5">Bacterial microcompartment</location>
    </subcellularLocation>
</comment>
<dbReference type="EC" id="4.3.1.7" evidence="5"/>
<comment type="catalytic activity">
    <reaction evidence="5">
        <text>ethanolamine = acetaldehyde + NH4(+)</text>
        <dbReference type="Rhea" id="RHEA:15313"/>
        <dbReference type="ChEBI" id="CHEBI:15343"/>
        <dbReference type="ChEBI" id="CHEBI:28938"/>
        <dbReference type="ChEBI" id="CHEBI:57603"/>
        <dbReference type="EC" id="4.3.1.7"/>
    </reaction>
</comment>
<comment type="similarity">
    <text evidence="5">Belongs to the EutC family.</text>
</comment>
<comment type="caution">
    <text evidence="6">The sequence shown here is derived from an EMBL/GenBank/DDBJ whole genome shotgun (WGS) entry which is preliminary data.</text>
</comment>
<accession>A0A916SDE2</accession>
<proteinExistence type="inferred from homology"/>